<dbReference type="PANTHER" id="PTHR22683">
    <property type="entry name" value="SPORULATION PROTEIN RELATED"/>
    <property type="match status" value="1"/>
</dbReference>
<dbReference type="InterPro" id="IPR050206">
    <property type="entry name" value="FtsK/SpoIIIE/SftA"/>
</dbReference>
<dbReference type="PROSITE" id="PS50901">
    <property type="entry name" value="FTSK"/>
    <property type="match status" value="1"/>
</dbReference>
<comment type="subcellular location">
    <subcellularLocation>
        <location evidence="1">Cell inner membrane</location>
        <topology evidence="1">Multi-pass membrane protein</topology>
    </subcellularLocation>
</comment>
<evidence type="ECO:0000256" key="14">
    <source>
        <dbReference type="ARBA" id="ARBA00023306"/>
    </source>
</evidence>
<dbReference type="GO" id="GO:0051301">
    <property type="term" value="P:cell division"/>
    <property type="evidence" value="ECO:0007669"/>
    <property type="project" value="UniProtKB-KW"/>
</dbReference>
<evidence type="ECO:0000256" key="15">
    <source>
        <dbReference type="PROSITE-ProRule" id="PRU00289"/>
    </source>
</evidence>
<dbReference type="SUPFAM" id="SSF46785">
    <property type="entry name" value="Winged helix' DNA-binding domain"/>
    <property type="match status" value="1"/>
</dbReference>
<feature type="region of interest" description="Disordered" evidence="16">
    <location>
        <begin position="645"/>
        <end position="878"/>
    </location>
</feature>
<evidence type="ECO:0000256" key="8">
    <source>
        <dbReference type="ARBA" id="ARBA00022741"/>
    </source>
</evidence>
<dbReference type="InterPro" id="IPR036390">
    <property type="entry name" value="WH_DNA-bd_sf"/>
</dbReference>
<feature type="compositionally biased region" description="Low complexity" evidence="16">
    <location>
        <begin position="674"/>
        <end position="683"/>
    </location>
</feature>
<dbReference type="SMART" id="SM00843">
    <property type="entry name" value="Ftsk_gamma"/>
    <property type="match status" value="1"/>
</dbReference>
<dbReference type="Pfam" id="PF17854">
    <property type="entry name" value="FtsK_alpha"/>
    <property type="match status" value="1"/>
</dbReference>
<dbReference type="GO" id="GO:0007059">
    <property type="term" value="P:chromosome segregation"/>
    <property type="evidence" value="ECO:0007669"/>
    <property type="project" value="UniProtKB-KW"/>
</dbReference>
<feature type="compositionally biased region" description="Low complexity" evidence="16">
    <location>
        <begin position="733"/>
        <end position="845"/>
    </location>
</feature>
<protein>
    <recommendedName>
        <fullName evidence="3">DNA translocase FtsK</fullName>
    </recommendedName>
</protein>
<dbReference type="GO" id="GO:0005886">
    <property type="term" value="C:plasma membrane"/>
    <property type="evidence" value="ECO:0007669"/>
    <property type="project" value="UniProtKB-SubCell"/>
</dbReference>
<dbReference type="Pfam" id="PF09397">
    <property type="entry name" value="FtsK_gamma"/>
    <property type="match status" value="1"/>
</dbReference>
<sequence>MSQEYTEDKDVTLTKLSSGRRLLEALLILIALFAVWLMAALLSFNPSDPSWSQTAWHEPIHNLGGAPGAWLADTLFFIFGVMAYTIPAIIVGGCWFAWRHQSTDDYIDYFAVSLRLIGVLALILTSCGLAAINADDIWYFASGGVIGSLLSTTLQPLLHSSGGTIMLLCIWAAGLTLFTGWSWVSIAEKLGGWLLNILTFASNRTRRDDTWVDDEEYDDEYDEETDGVQRESRRARILRGALARRKRLAEKFSNPRGRQTDAALFSGKRMDDDEDIQYSARGVAADPDDVLFSGNRATQPEYDEYDPLLNGHSVTEPVAAAAAATAVTQTWAASADPIMQTPPMPGAEPVVAQPTVEWQPVPGPQTGEPVIAPAPEGYQPHPQYAQPQEAQSAPWQQPVPVASAPQYAATPATTAEYDSLAPQETQPQWQAPDAEQHWQPEPTHQPTPVYQPEPIAAEPSHMPPPVAEQPVATEPEPVIEETRPARPPLYYFEEVEEKRAREREQLAAWYQPIPEPVKENVPVKPTVSVAPSIPPVEAVAAAASLDAGIKSGALAAGAAAAAPAFSLATGGAPRPQVKEGIGPQLPRPNRVRVPTRRELASYGIKLPSQRIAEEKAREAERNQYETGAQLTDEEIDAMHQDELARQFAQSQQHRYGEAYQHDTQQAEDDDTAAEAELARQFAASQQQRYSGEQPAGAQPFSLDDLDFSPMKVLVDEGPHEPLFTPGVMPESTPVQQPVAPQPQYQQPQQPVAPQPQYQQPQQPVAPQPQYQQPQQPVAPQPQYQQPQQPVAPQPQYQQPQQSVAPQPQYQQPQQPTAPQPQYQQPQQPVAPQPQYQQPQQPTAPQDSLIHPLLMRNGDSRPLQRPTTPLPSLDLLTPPPSEVEPVDTFALEQMARLVEARLADFRIKADVVNYSPGPVITRFELNLAPGVKAARISNLSRDLARSLSTVAVRVVEVIPGKPYVGLELPNKKRQTVYLREVLDNAKFRENPSPLTVVLGKDIAGDPVVADLAKMPHLLVAGTTGSGKSVGVNAMILSMLYKAQPEDVRFIMIDPKMLELSVYEGIPHLLTEVVTDMKDAANALRWSVNEMERRYKLMSALGVRNLAGYNEKIAEAARMGRPIPDPYWKPGDSMDVQHPVLEKLPYIVVLVDEFADLMMTVGKKVEELIARLAQKARAAGIHLVLATQRPSVDVITGLIKANIPTRIAFTVSSKIDSRTILDQGGAESLLGMGDMLYSGPNSTMPVRVHGAFVRDQEVHAVVQDWKARGRPQYVDGITSDSESEGGGGGFDGGEELDALFDQAVNFVTQKRKASISGVQRQFRIGYNRAARIIEQMEAQGIVSAQGHNGNREVLAPPPFE</sequence>
<dbReference type="SUPFAM" id="SSF52540">
    <property type="entry name" value="P-loop containing nucleoside triphosphate hydrolases"/>
    <property type="match status" value="1"/>
</dbReference>
<dbReference type="InterPro" id="IPR002543">
    <property type="entry name" value="FtsK_dom"/>
</dbReference>
<keyword evidence="4" id="KW-1003">Cell membrane</keyword>
<keyword evidence="11 17" id="KW-1133">Transmembrane helix</keyword>
<feature type="transmembrane region" description="Helical" evidence="17">
    <location>
        <begin position="110"/>
        <end position="131"/>
    </location>
</feature>
<dbReference type="InterPro" id="IPR027417">
    <property type="entry name" value="P-loop_NTPase"/>
</dbReference>
<keyword evidence="10 15" id="KW-0067">ATP-binding</keyword>
<reference evidence="19" key="1">
    <citation type="submission" date="2019-09" db="EMBL/GenBank/DDBJ databases">
        <authorList>
            <consortium name="PulseNet: The National Subtyping Network for Foodborne Disease Surveillance"/>
            <person name="Tarr C.L."/>
            <person name="Trees E."/>
            <person name="Katz L.S."/>
            <person name="Carleton-Romer H.A."/>
            <person name="Stroika S."/>
            <person name="Kucerova Z."/>
            <person name="Roache K.F."/>
            <person name="Sabol A.L."/>
            <person name="Besser J."/>
            <person name="Gerner-Smidt P."/>
        </authorList>
    </citation>
    <scope>NUCLEOTIDE SEQUENCE</scope>
    <source>
        <strain evidence="19">PNUSAS103169</strain>
    </source>
</reference>
<evidence type="ECO:0000256" key="10">
    <source>
        <dbReference type="ARBA" id="ARBA00022840"/>
    </source>
</evidence>
<feature type="compositionally biased region" description="Low complexity" evidence="16">
    <location>
        <begin position="402"/>
        <end position="415"/>
    </location>
</feature>
<dbReference type="Gene3D" id="1.10.10.10">
    <property type="entry name" value="Winged helix-like DNA-binding domain superfamily/Winged helix DNA-binding domain"/>
    <property type="match status" value="1"/>
</dbReference>
<evidence type="ECO:0000313" key="19">
    <source>
        <dbReference type="EMBL" id="ECZ0571720.1"/>
    </source>
</evidence>
<keyword evidence="9" id="KW-0159">Chromosome partition</keyword>
<keyword evidence="12" id="KW-0238">DNA-binding</keyword>
<evidence type="ECO:0000256" key="12">
    <source>
        <dbReference type="ARBA" id="ARBA00023125"/>
    </source>
</evidence>
<feature type="binding site" evidence="15">
    <location>
        <begin position="1020"/>
        <end position="1027"/>
    </location>
    <ligand>
        <name>ATP</name>
        <dbReference type="ChEBI" id="CHEBI:30616"/>
    </ligand>
</feature>
<evidence type="ECO:0000256" key="13">
    <source>
        <dbReference type="ARBA" id="ARBA00023136"/>
    </source>
</evidence>
<dbReference type="InterPro" id="IPR025199">
    <property type="entry name" value="FtsK_4TM"/>
</dbReference>
<dbReference type="EMBL" id="AALFWW010000030">
    <property type="protein sequence ID" value="ECZ0571720.1"/>
    <property type="molecule type" value="Genomic_DNA"/>
</dbReference>
<feature type="domain" description="FtsK" evidence="18">
    <location>
        <begin position="1003"/>
        <end position="1216"/>
    </location>
</feature>
<feature type="compositionally biased region" description="Polar residues" evidence="16">
    <location>
        <begin position="385"/>
        <end position="395"/>
    </location>
</feature>
<feature type="transmembrane region" description="Helical" evidence="17">
    <location>
        <begin position="165"/>
        <end position="184"/>
    </location>
</feature>
<dbReference type="Gene3D" id="3.30.980.40">
    <property type="match status" value="1"/>
</dbReference>
<feature type="compositionally biased region" description="Low complexity" evidence="16">
    <location>
        <begin position="865"/>
        <end position="875"/>
    </location>
</feature>
<evidence type="ECO:0000256" key="4">
    <source>
        <dbReference type="ARBA" id="ARBA00022475"/>
    </source>
</evidence>
<evidence type="ECO:0000259" key="18">
    <source>
        <dbReference type="PROSITE" id="PS50901"/>
    </source>
</evidence>
<gene>
    <name evidence="19" type="primary">ftsK</name>
    <name evidence="19" type="ORF">F7467_15860</name>
</gene>
<evidence type="ECO:0000256" key="1">
    <source>
        <dbReference type="ARBA" id="ARBA00004429"/>
    </source>
</evidence>
<dbReference type="InterPro" id="IPR041027">
    <property type="entry name" value="FtsK_alpha"/>
</dbReference>
<dbReference type="PANTHER" id="PTHR22683:SF41">
    <property type="entry name" value="DNA TRANSLOCASE FTSK"/>
    <property type="match status" value="1"/>
</dbReference>
<feature type="compositionally biased region" description="Basic and acidic residues" evidence="16">
    <location>
        <begin position="612"/>
        <end position="623"/>
    </location>
</feature>
<feature type="region of interest" description="Disordered" evidence="16">
    <location>
        <begin position="357"/>
        <end position="485"/>
    </location>
</feature>
<feature type="transmembrane region" description="Helical" evidence="17">
    <location>
        <begin position="137"/>
        <end position="158"/>
    </location>
</feature>
<feature type="transmembrane region" description="Helical" evidence="17">
    <location>
        <begin position="25"/>
        <end position="44"/>
    </location>
</feature>
<dbReference type="CDD" id="cd01127">
    <property type="entry name" value="TrwB_TraG_TraD_VirD4"/>
    <property type="match status" value="1"/>
</dbReference>
<evidence type="ECO:0000256" key="2">
    <source>
        <dbReference type="ARBA" id="ARBA00006474"/>
    </source>
</evidence>
<evidence type="ECO:0000256" key="17">
    <source>
        <dbReference type="SAM" id="Phobius"/>
    </source>
</evidence>
<dbReference type="GO" id="GO:0003677">
    <property type="term" value="F:DNA binding"/>
    <property type="evidence" value="ECO:0007669"/>
    <property type="project" value="UniProtKB-KW"/>
</dbReference>
<dbReference type="GO" id="GO:0071236">
    <property type="term" value="P:cellular response to antibiotic"/>
    <property type="evidence" value="ECO:0007669"/>
    <property type="project" value="UniProtKB-ARBA"/>
</dbReference>
<evidence type="ECO:0000256" key="6">
    <source>
        <dbReference type="ARBA" id="ARBA00022618"/>
    </source>
</evidence>
<dbReference type="Pfam" id="PF13491">
    <property type="entry name" value="FtsK_4TM"/>
    <property type="match status" value="1"/>
</dbReference>
<feature type="region of interest" description="Disordered" evidence="16">
    <location>
        <begin position="612"/>
        <end position="631"/>
    </location>
</feature>
<dbReference type="GO" id="GO:0005524">
    <property type="term" value="F:ATP binding"/>
    <property type="evidence" value="ECO:0007669"/>
    <property type="project" value="UniProtKB-UniRule"/>
</dbReference>
<proteinExistence type="inferred from homology"/>
<dbReference type="InterPro" id="IPR036388">
    <property type="entry name" value="WH-like_DNA-bd_sf"/>
</dbReference>
<evidence type="ECO:0000256" key="11">
    <source>
        <dbReference type="ARBA" id="ARBA00022989"/>
    </source>
</evidence>
<evidence type="ECO:0000256" key="7">
    <source>
        <dbReference type="ARBA" id="ARBA00022692"/>
    </source>
</evidence>
<dbReference type="FunFam" id="3.30.980.40:FF:000001">
    <property type="entry name" value="DNA translocase FtsK"/>
    <property type="match status" value="1"/>
</dbReference>
<evidence type="ECO:0000256" key="5">
    <source>
        <dbReference type="ARBA" id="ARBA00022519"/>
    </source>
</evidence>
<evidence type="ECO:0000256" key="16">
    <source>
        <dbReference type="SAM" id="MobiDB-lite"/>
    </source>
</evidence>
<comment type="caution">
    <text evidence="19">The sequence shown here is derived from an EMBL/GenBank/DDBJ whole genome shotgun (WGS) entry which is preliminary data.</text>
</comment>
<dbReference type="InterPro" id="IPR018541">
    <property type="entry name" value="Ftsk_gamma"/>
</dbReference>
<comment type="similarity">
    <text evidence="2">Belongs to the FtsK/SpoIIIE/SftA family.</text>
</comment>
<dbReference type="Gene3D" id="3.40.50.300">
    <property type="entry name" value="P-loop containing nucleotide triphosphate hydrolases"/>
    <property type="match status" value="1"/>
</dbReference>
<feature type="region of interest" description="Disordered" evidence="16">
    <location>
        <begin position="568"/>
        <end position="598"/>
    </location>
</feature>
<dbReference type="Pfam" id="PF01580">
    <property type="entry name" value="FtsK_SpoIIIE"/>
    <property type="match status" value="1"/>
</dbReference>
<dbReference type="FunFam" id="1.10.10.10:FF:000268">
    <property type="entry name" value="DNA translocase FtsK"/>
    <property type="match status" value="1"/>
</dbReference>
<evidence type="ECO:0000256" key="9">
    <source>
        <dbReference type="ARBA" id="ARBA00022829"/>
    </source>
</evidence>
<keyword evidence="8 15" id="KW-0547">Nucleotide-binding</keyword>
<keyword evidence="13 17" id="KW-0472">Membrane</keyword>
<organism evidence="19">
    <name type="scientific">Salmonella enterica</name>
    <name type="common">Salmonella choleraesuis</name>
    <dbReference type="NCBI Taxonomy" id="28901"/>
    <lineage>
        <taxon>Bacteria</taxon>
        <taxon>Pseudomonadati</taxon>
        <taxon>Pseudomonadota</taxon>
        <taxon>Gammaproteobacteria</taxon>
        <taxon>Enterobacterales</taxon>
        <taxon>Enterobacteriaceae</taxon>
        <taxon>Salmonella</taxon>
    </lineage>
</organism>
<dbReference type="FunFam" id="3.40.50.300:FF:000209">
    <property type="entry name" value="Cell division protein FtsK"/>
    <property type="match status" value="1"/>
</dbReference>
<keyword evidence="14" id="KW-0131">Cell cycle</keyword>
<dbReference type="NCBIfam" id="NF007615">
    <property type="entry name" value="PRK10263.1"/>
    <property type="match status" value="1"/>
</dbReference>
<feature type="region of interest" description="Disordered" evidence="16">
    <location>
        <begin position="1271"/>
        <end position="1290"/>
    </location>
</feature>
<name>A0A622TUQ0_SALER</name>
<evidence type="ECO:0000256" key="3">
    <source>
        <dbReference type="ARBA" id="ARBA00020887"/>
    </source>
</evidence>
<keyword evidence="6" id="KW-0132">Cell division</keyword>
<feature type="transmembrane region" description="Helical" evidence="17">
    <location>
        <begin position="75"/>
        <end position="98"/>
    </location>
</feature>
<keyword evidence="5" id="KW-0997">Cell inner membrane</keyword>
<accession>A0A622TUQ0</accession>
<keyword evidence="7 17" id="KW-0812">Transmembrane</keyword>